<keyword evidence="3" id="KW-1185">Reference proteome</keyword>
<sequence length="427" mass="47072">MLNKKMKHSALMMALFSGLATQPAFASNWLMLQGTEAEHQAPRAKLWGFIHTEYQSTGNTKLKAGPFAGTEAAFNQIAPQLESSQTFNIRRARIGVRGNNFPLDSKVNYFLLAEFGNNGITTGGDASRGQLTDASVTLNHIPGARVRIGMFKTPGAEEGLQAAPVFNYVNFTNVTDRLLMERSFDNSTGNTGRNGPVGAFRDTGVQVFDAFKHNDWELSYAVMFGNGSGTSLTDNDNHQDVYLYGSAEKIFGNSKGPRRHGLKMFAWMQNGKRTLNDVGDVDRKRSGLGTTYFDGKYRVAAEYITADGMIYGGTSGAGTPDNGATFSVQPDEKAKGYYLDLGYRVIPNLELNLRYDFLDSGTEIAANHREFQTTTLGAQYFFNKKTAIRFNYEMRSIDAPDLASTHPVHQILDSIDDRISAQLSIVF</sequence>
<feature type="chain" id="PRO_5047172240" evidence="1">
    <location>
        <begin position="27"/>
        <end position="427"/>
    </location>
</feature>
<dbReference type="Gene3D" id="2.40.160.10">
    <property type="entry name" value="Porin"/>
    <property type="match status" value="1"/>
</dbReference>
<evidence type="ECO:0000313" key="3">
    <source>
        <dbReference type="Proteomes" id="UP000664835"/>
    </source>
</evidence>
<dbReference type="InterPro" id="IPR023614">
    <property type="entry name" value="Porin_dom_sf"/>
</dbReference>
<feature type="signal peptide" evidence="1">
    <location>
        <begin position="1"/>
        <end position="26"/>
    </location>
</feature>
<protein>
    <submittedName>
        <fullName evidence="2">Porin</fullName>
    </submittedName>
</protein>
<accession>A0ABS3Q7X9</accession>
<gene>
    <name evidence="2" type="ORF">J3998_11385</name>
</gene>
<dbReference type="EMBL" id="JAGETV010000028">
    <property type="protein sequence ID" value="MBO1928178.1"/>
    <property type="molecule type" value="Genomic_DNA"/>
</dbReference>
<evidence type="ECO:0000256" key="1">
    <source>
        <dbReference type="SAM" id="SignalP"/>
    </source>
</evidence>
<proteinExistence type="predicted"/>
<evidence type="ECO:0000313" key="2">
    <source>
        <dbReference type="EMBL" id="MBO1928178.1"/>
    </source>
</evidence>
<name>A0ABS3Q7X9_9GAMM</name>
<organism evidence="2 3">
    <name type="scientific">Thiomicrorhabdus marina</name>
    <dbReference type="NCBI Taxonomy" id="2818442"/>
    <lineage>
        <taxon>Bacteria</taxon>
        <taxon>Pseudomonadati</taxon>
        <taxon>Pseudomonadota</taxon>
        <taxon>Gammaproteobacteria</taxon>
        <taxon>Thiotrichales</taxon>
        <taxon>Piscirickettsiaceae</taxon>
        <taxon>Thiomicrorhabdus</taxon>
    </lineage>
</organism>
<dbReference type="InterPro" id="IPR010870">
    <property type="entry name" value="Porin_O/P"/>
</dbReference>
<dbReference type="Pfam" id="PF07396">
    <property type="entry name" value="Porin_O_P"/>
    <property type="match status" value="1"/>
</dbReference>
<dbReference type="Proteomes" id="UP000664835">
    <property type="component" value="Unassembled WGS sequence"/>
</dbReference>
<dbReference type="SUPFAM" id="SSF56935">
    <property type="entry name" value="Porins"/>
    <property type="match status" value="1"/>
</dbReference>
<keyword evidence="1" id="KW-0732">Signal</keyword>
<comment type="caution">
    <text evidence="2">The sequence shown here is derived from an EMBL/GenBank/DDBJ whole genome shotgun (WGS) entry which is preliminary data.</text>
</comment>
<reference evidence="2 3" key="1">
    <citation type="submission" date="2021-03" db="EMBL/GenBank/DDBJ databases">
        <title>Thiomicrorhabdus sp.nov.,novel sulfur-oxidizing bacteria isolated from coastal sediment.</title>
        <authorList>
            <person name="Liu X."/>
        </authorList>
    </citation>
    <scope>NUCLEOTIDE SEQUENCE [LARGE SCALE GENOMIC DNA]</scope>
    <source>
        <strain evidence="2 3">6S2-11</strain>
    </source>
</reference>
<dbReference type="RefSeq" id="WP_208150792.1">
    <property type="nucleotide sequence ID" value="NZ_JAGETV010000028.1"/>
</dbReference>